<name>A0ABD1WSJ5_9LAMI</name>
<evidence type="ECO:0000313" key="2">
    <source>
        <dbReference type="Proteomes" id="UP001604277"/>
    </source>
</evidence>
<organism evidence="1 2">
    <name type="scientific">Forsythia ovata</name>
    <dbReference type="NCBI Taxonomy" id="205694"/>
    <lineage>
        <taxon>Eukaryota</taxon>
        <taxon>Viridiplantae</taxon>
        <taxon>Streptophyta</taxon>
        <taxon>Embryophyta</taxon>
        <taxon>Tracheophyta</taxon>
        <taxon>Spermatophyta</taxon>
        <taxon>Magnoliopsida</taxon>
        <taxon>eudicotyledons</taxon>
        <taxon>Gunneridae</taxon>
        <taxon>Pentapetalae</taxon>
        <taxon>asterids</taxon>
        <taxon>lamiids</taxon>
        <taxon>Lamiales</taxon>
        <taxon>Oleaceae</taxon>
        <taxon>Forsythieae</taxon>
        <taxon>Forsythia</taxon>
    </lineage>
</organism>
<proteinExistence type="predicted"/>
<evidence type="ECO:0000313" key="1">
    <source>
        <dbReference type="EMBL" id="KAL2552674.1"/>
    </source>
</evidence>
<sequence>MVDPPIKNASKISSILSDQKRKINTQLDFPQVKFQFDGDGWVSPLAYAYNAIIVNEKFAPRLMDKLRDHNHLLLAHLFDKPCFLGLLAVKDTYVDEGIPTEDKVLTESIKEDCKTAK</sequence>
<reference evidence="2" key="1">
    <citation type="submission" date="2024-07" db="EMBL/GenBank/DDBJ databases">
        <title>Two chromosome-level genome assemblies of Korean endemic species Abeliophyllum distichum and Forsythia ovata (Oleaceae).</title>
        <authorList>
            <person name="Jang H."/>
        </authorList>
    </citation>
    <scope>NUCLEOTIDE SEQUENCE [LARGE SCALE GENOMIC DNA]</scope>
</reference>
<protein>
    <submittedName>
        <fullName evidence="1">Uncharacterized protein</fullName>
    </submittedName>
</protein>
<gene>
    <name evidence="1" type="ORF">Fot_06293</name>
</gene>
<dbReference type="Proteomes" id="UP001604277">
    <property type="component" value="Unassembled WGS sequence"/>
</dbReference>
<dbReference type="EMBL" id="JBFOLJ010000002">
    <property type="protein sequence ID" value="KAL2552674.1"/>
    <property type="molecule type" value="Genomic_DNA"/>
</dbReference>
<accession>A0ABD1WSJ5</accession>
<dbReference type="AlphaFoldDB" id="A0ABD1WSJ5"/>
<comment type="caution">
    <text evidence="1">The sequence shown here is derived from an EMBL/GenBank/DDBJ whole genome shotgun (WGS) entry which is preliminary data.</text>
</comment>
<keyword evidence="2" id="KW-1185">Reference proteome</keyword>